<accession>A0A7C4U7W1</accession>
<name>A0A7C4U7W1_UNCW3</name>
<dbReference type="NCBIfam" id="NF033709">
    <property type="entry name" value="PorV_fam"/>
    <property type="match status" value="1"/>
</dbReference>
<dbReference type="EMBL" id="DTHG01000087">
    <property type="protein sequence ID" value="HGW92276.1"/>
    <property type="molecule type" value="Genomic_DNA"/>
</dbReference>
<comment type="caution">
    <text evidence="1">The sequence shown here is derived from an EMBL/GenBank/DDBJ whole genome shotgun (WGS) entry which is preliminary data.</text>
</comment>
<gene>
    <name evidence="1" type="ORF">ENV67_07040</name>
</gene>
<protein>
    <submittedName>
        <fullName evidence="1">PorV/PorQ family protein</fullName>
    </submittedName>
</protein>
<evidence type="ECO:0000313" key="1">
    <source>
        <dbReference type="EMBL" id="HGW92276.1"/>
    </source>
</evidence>
<reference evidence="1" key="1">
    <citation type="journal article" date="2020" name="mSystems">
        <title>Genome- and Community-Level Interaction Insights into Carbon Utilization and Element Cycling Functions of Hydrothermarchaeota in Hydrothermal Sediment.</title>
        <authorList>
            <person name="Zhou Z."/>
            <person name="Liu Y."/>
            <person name="Xu W."/>
            <person name="Pan J."/>
            <person name="Luo Z.H."/>
            <person name="Li M."/>
        </authorList>
    </citation>
    <scope>NUCLEOTIDE SEQUENCE [LARGE SCALE GENOMIC DNA]</scope>
    <source>
        <strain evidence="1">SpSt-780</strain>
    </source>
</reference>
<sequence length="319" mass="35940">MRYLSIFILFSLFIFAQESGKELDFMTIGAGARPAGIGGSFTGIADDANSVYWNNGGMCLVRNSEITYMHADLYFGTTFDYISCVLPVKKIRDKDSEANNFIGFAMILASTGNIPITDTIDDYNRIIYEGIGGFRAGSYIIGYGRRINKKITSGIGIKIIDMELIKEYGKGYGIDIGFLYSNMIKNLSMGISLKDLTITKIKWSTGTIDNIAPNVRIGLSYRILKEEKEGGWIGKEGIVFSFDVDEQIKIEREKRWHKPRYHFGAEWKLVDVVPIRVGFDDYNFTAGIGFIAEHINVDYAYVSHQELKTTHRISITLKI</sequence>
<proteinExistence type="predicted"/>
<dbReference type="Gene3D" id="2.40.160.60">
    <property type="entry name" value="Outer membrane protein transport protein (OMPP1/FadL/TodX)"/>
    <property type="match status" value="1"/>
</dbReference>
<dbReference type="AlphaFoldDB" id="A0A7C4U7W1"/>
<organism evidence="1">
    <name type="scientific">candidate division WOR-3 bacterium</name>
    <dbReference type="NCBI Taxonomy" id="2052148"/>
    <lineage>
        <taxon>Bacteria</taxon>
        <taxon>Bacteria division WOR-3</taxon>
    </lineage>
</organism>